<name>A0A1G2F4Z7_9BACT</name>
<dbReference type="EMBL" id="MHMV01000056">
    <property type="protein sequence ID" value="OGZ33043.1"/>
    <property type="molecule type" value="Genomic_DNA"/>
</dbReference>
<protein>
    <submittedName>
        <fullName evidence="1">Uncharacterized protein</fullName>
    </submittedName>
</protein>
<comment type="caution">
    <text evidence="1">The sequence shown here is derived from an EMBL/GenBank/DDBJ whole genome shotgun (WGS) entry which is preliminary data.</text>
</comment>
<accession>A0A1G2F4Z7</accession>
<proteinExistence type="predicted"/>
<evidence type="ECO:0000313" key="1">
    <source>
        <dbReference type="EMBL" id="OGZ33043.1"/>
    </source>
</evidence>
<evidence type="ECO:0000313" key="2">
    <source>
        <dbReference type="Proteomes" id="UP000177725"/>
    </source>
</evidence>
<gene>
    <name evidence="1" type="ORF">A2174_01825</name>
</gene>
<dbReference type="Proteomes" id="UP000177725">
    <property type="component" value="Unassembled WGS sequence"/>
</dbReference>
<dbReference type="AlphaFoldDB" id="A0A1G2F4Z7"/>
<organism evidence="1 2">
    <name type="scientific">Candidatus Portnoybacteria bacterium RBG_13_41_18</name>
    <dbReference type="NCBI Taxonomy" id="1801991"/>
    <lineage>
        <taxon>Bacteria</taxon>
        <taxon>Candidatus Portnoyibacteriota</taxon>
    </lineage>
</organism>
<sequence>MFDILKKLEPKFFEAGQLAIRFQKNVKLNKKTNIGKIGIKFLKNIYGFISRHHADGSGYFINKSDKDVKSVPFHFEIKLPSPRYGRIIVKRNNHGRILRSVPE</sequence>
<reference evidence="1 2" key="1">
    <citation type="journal article" date="2016" name="Nat. Commun.">
        <title>Thousands of microbial genomes shed light on interconnected biogeochemical processes in an aquifer system.</title>
        <authorList>
            <person name="Anantharaman K."/>
            <person name="Brown C.T."/>
            <person name="Hug L.A."/>
            <person name="Sharon I."/>
            <person name="Castelle C.J."/>
            <person name="Probst A.J."/>
            <person name="Thomas B.C."/>
            <person name="Singh A."/>
            <person name="Wilkins M.J."/>
            <person name="Karaoz U."/>
            <person name="Brodie E.L."/>
            <person name="Williams K.H."/>
            <person name="Hubbard S.S."/>
            <person name="Banfield J.F."/>
        </authorList>
    </citation>
    <scope>NUCLEOTIDE SEQUENCE [LARGE SCALE GENOMIC DNA]</scope>
</reference>